<feature type="region of interest" description="Disordered" evidence="1">
    <location>
        <begin position="1"/>
        <end position="22"/>
    </location>
</feature>
<reference evidence="2 3" key="1">
    <citation type="submission" date="2018-03" db="EMBL/GenBank/DDBJ databases">
        <title>Genomes of Pezizomycetes fungi and the evolution of truffles.</title>
        <authorList>
            <person name="Murat C."/>
            <person name="Payen T."/>
            <person name="Noel B."/>
            <person name="Kuo A."/>
            <person name="Martin F.M."/>
        </authorList>
    </citation>
    <scope>NUCLEOTIDE SEQUENCE [LARGE SCALE GENOMIC DNA]</scope>
    <source>
        <strain evidence="2">091103-1</strain>
    </source>
</reference>
<accession>A0A317SL04</accession>
<evidence type="ECO:0000256" key="1">
    <source>
        <dbReference type="SAM" id="MobiDB-lite"/>
    </source>
</evidence>
<protein>
    <submittedName>
        <fullName evidence="2">Uncharacterized protein</fullName>
    </submittedName>
</protein>
<proteinExistence type="predicted"/>
<sequence>MYDSCSSETRPPPQAHPFRPYTSHTIPIPIPCSVTHIHRTANPSARYHITNTRPHLKSKQPPTNRVPPNKKTNGKSKHPTFVFAPSNQTIKQKRERETRGTQKYKPYASVKMNYTHGASRHLEALVKAFEER</sequence>
<feature type="region of interest" description="Disordered" evidence="1">
    <location>
        <begin position="51"/>
        <end position="81"/>
    </location>
</feature>
<gene>
    <name evidence="2" type="ORF">C7212DRAFT_322937</name>
</gene>
<organism evidence="2 3">
    <name type="scientific">Tuber magnatum</name>
    <name type="common">white Piedmont truffle</name>
    <dbReference type="NCBI Taxonomy" id="42249"/>
    <lineage>
        <taxon>Eukaryota</taxon>
        <taxon>Fungi</taxon>
        <taxon>Dikarya</taxon>
        <taxon>Ascomycota</taxon>
        <taxon>Pezizomycotina</taxon>
        <taxon>Pezizomycetes</taxon>
        <taxon>Pezizales</taxon>
        <taxon>Tuberaceae</taxon>
        <taxon>Tuber</taxon>
    </lineage>
</organism>
<evidence type="ECO:0000313" key="3">
    <source>
        <dbReference type="Proteomes" id="UP000246991"/>
    </source>
</evidence>
<dbReference type="Proteomes" id="UP000246991">
    <property type="component" value="Unassembled WGS sequence"/>
</dbReference>
<dbReference type="EMBL" id="PYWC01000051">
    <property type="protein sequence ID" value="PWW75132.1"/>
    <property type="molecule type" value="Genomic_DNA"/>
</dbReference>
<evidence type="ECO:0000313" key="2">
    <source>
        <dbReference type="EMBL" id="PWW75132.1"/>
    </source>
</evidence>
<keyword evidence="3" id="KW-1185">Reference proteome</keyword>
<dbReference type="AlphaFoldDB" id="A0A317SL04"/>
<name>A0A317SL04_9PEZI</name>
<comment type="caution">
    <text evidence="2">The sequence shown here is derived from an EMBL/GenBank/DDBJ whole genome shotgun (WGS) entry which is preliminary data.</text>
</comment>